<keyword evidence="13" id="KW-1133">Transmembrane helix</keyword>
<dbReference type="GO" id="GO:0009927">
    <property type="term" value="F:histidine phosphotransfer kinase activity"/>
    <property type="evidence" value="ECO:0007669"/>
    <property type="project" value="TreeGrafter"/>
</dbReference>
<proteinExistence type="predicted"/>
<keyword evidence="4" id="KW-1003">Cell membrane</keyword>
<keyword evidence="13" id="KW-0812">Transmembrane</keyword>
<dbReference type="Gene3D" id="1.10.287.130">
    <property type="match status" value="1"/>
</dbReference>
<keyword evidence="17" id="KW-1185">Reference proteome</keyword>
<dbReference type="EMBL" id="PGGN01000001">
    <property type="protein sequence ID" value="PSH60506.1"/>
    <property type="molecule type" value="Genomic_DNA"/>
</dbReference>
<dbReference type="Gene3D" id="3.30.450.20">
    <property type="entry name" value="PAS domain"/>
    <property type="match status" value="1"/>
</dbReference>
<evidence type="ECO:0000259" key="15">
    <source>
        <dbReference type="PROSITE" id="PS50112"/>
    </source>
</evidence>
<keyword evidence="9" id="KW-0067">ATP-binding</keyword>
<comment type="subcellular location">
    <subcellularLocation>
        <location evidence="2">Cell membrane</location>
    </subcellularLocation>
</comment>
<dbReference type="SUPFAM" id="SSF47384">
    <property type="entry name" value="Homodimeric domain of signal transducing histidine kinase"/>
    <property type="match status" value="1"/>
</dbReference>
<feature type="transmembrane region" description="Helical" evidence="13">
    <location>
        <begin position="223"/>
        <end position="242"/>
    </location>
</feature>
<dbReference type="SMART" id="SM00387">
    <property type="entry name" value="HATPase_c"/>
    <property type="match status" value="1"/>
</dbReference>
<sequence>MRAQTEVSRFERQSRPKPKPFIYHDRHNRSKAGPHDVAGTGFILSLKPHLQKLTATGMLQRTSGNDRDAPGHGRYFAESRKKLVPINSDTQSKIAAGYTSLCRRWVSPSVSGAATGRDARMAGAFLGMPLMLAIALISSHSLAGELDVTLSAIAGALALPMIFCGALSVSKNSTSVGMSALLAYCLSIAAIGVTAPSTNLLLWIMAAAVPLEAWFVCRSEKSLRVAGGSAIAVLAALLTAALPAGESVGLSPIALLASLFYVATLVVRTNSPFMARAAAIRRDDRVADLESAIDGVVFNLGTNGAILSLSAKAQDQFGIARNLLIGTPLLERVHVSDRVQFLSLLSDMKNGASSAAAEIKLRCVGPGATAKHAHSVRYATYRLHAVPHSAGEGFVVVATDISQAVADRNALVIARREVETAEIAKGRFLASVSHELRTPLNSIIGFSDVLLQEICGKLPDGRQREYVELVNQSGNHLLSVVNAILDVSKIEAGTYPIFTESFAFKNAVSMVHDMMAHQALQKGVTLCDRVSPRIGNVVADSRAINQVLINLVSNAIKFTESGGVVTIDALIEDNMLAFSVSDTGIGIAEKDLKTLGQPFRQVQNDYTRNHEGTGLGLATVKGLVGLHDGDLKINSVPGQGTVVVVRIPLDGPVIELFSDEQENVVEFKIESGIEGGSHAEARKSA</sequence>
<evidence type="ECO:0000256" key="13">
    <source>
        <dbReference type="SAM" id="Phobius"/>
    </source>
</evidence>
<evidence type="ECO:0000256" key="5">
    <source>
        <dbReference type="ARBA" id="ARBA00022553"/>
    </source>
</evidence>
<dbReference type="PANTHER" id="PTHR43047">
    <property type="entry name" value="TWO-COMPONENT HISTIDINE PROTEIN KINASE"/>
    <property type="match status" value="1"/>
</dbReference>
<evidence type="ECO:0000256" key="9">
    <source>
        <dbReference type="ARBA" id="ARBA00022840"/>
    </source>
</evidence>
<evidence type="ECO:0000256" key="11">
    <source>
        <dbReference type="ARBA" id="ARBA00023136"/>
    </source>
</evidence>
<dbReference type="EC" id="2.7.13.3" evidence="3"/>
<comment type="caution">
    <text evidence="16">The sequence shown here is derived from an EMBL/GenBank/DDBJ whole genome shotgun (WGS) entry which is preliminary data.</text>
</comment>
<organism evidence="16 17">
    <name type="scientific">Phyllobacterium endophyticum</name>
    <dbReference type="NCBI Taxonomy" id="1149773"/>
    <lineage>
        <taxon>Bacteria</taxon>
        <taxon>Pseudomonadati</taxon>
        <taxon>Pseudomonadota</taxon>
        <taxon>Alphaproteobacteria</taxon>
        <taxon>Hyphomicrobiales</taxon>
        <taxon>Phyllobacteriaceae</taxon>
        <taxon>Phyllobacterium</taxon>
    </lineage>
</organism>
<evidence type="ECO:0000256" key="12">
    <source>
        <dbReference type="SAM" id="MobiDB-lite"/>
    </source>
</evidence>
<dbReference type="InterPro" id="IPR005467">
    <property type="entry name" value="His_kinase_dom"/>
</dbReference>
<dbReference type="GO" id="GO:0000155">
    <property type="term" value="F:phosphorelay sensor kinase activity"/>
    <property type="evidence" value="ECO:0007669"/>
    <property type="project" value="InterPro"/>
</dbReference>
<dbReference type="InterPro" id="IPR004358">
    <property type="entry name" value="Sig_transdc_His_kin-like_C"/>
</dbReference>
<dbReference type="Pfam" id="PF00989">
    <property type="entry name" value="PAS"/>
    <property type="match status" value="1"/>
</dbReference>
<reference evidence="17" key="1">
    <citation type="submission" date="2017-11" db="EMBL/GenBank/DDBJ databases">
        <authorList>
            <person name="Kuznetsova I."/>
            <person name="Sazanova A."/>
            <person name="Chirak E."/>
            <person name="Safronova V."/>
            <person name="Willems A."/>
        </authorList>
    </citation>
    <scope>NUCLEOTIDE SEQUENCE [LARGE SCALE GENOMIC DNA]</scope>
    <source>
        <strain evidence="17">PEPV15</strain>
    </source>
</reference>
<keyword evidence="7" id="KW-0547">Nucleotide-binding</keyword>
<dbReference type="InterPro" id="IPR036097">
    <property type="entry name" value="HisK_dim/P_sf"/>
</dbReference>
<evidence type="ECO:0000256" key="1">
    <source>
        <dbReference type="ARBA" id="ARBA00000085"/>
    </source>
</evidence>
<feature type="transmembrane region" description="Helical" evidence="13">
    <location>
        <begin position="248"/>
        <end position="267"/>
    </location>
</feature>
<protein>
    <recommendedName>
        <fullName evidence="3">histidine kinase</fullName>
        <ecNumber evidence="3">2.7.13.3</ecNumber>
    </recommendedName>
</protein>
<evidence type="ECO:0000313" key="16">
    <source>
        <dbReference type="EMBL" id="PSH60506.1"/>
    </source>
</evidence>
<dbReference type="FunFam" id="3.30.565.10:FF:000023">
    <property type="entry name" value="PAS domain-containing sensor histidine kinase"/>
    <property type="match status" value="1"/>
</dbReference>
<dbReference type="InterPro" id="IPR013767">
    <property type="entry name" value="PAS_fold"/>
</dbReference>
<dbReference type="PRINTS" id="PR00344">
    <property type="entry name" value="BCTRLSENSOR"/>
</dbReference>
<dbReference type="Pfam" id="PF02518">
    <property type="entry name" value="HATPase_c"/>
    <property type="match status" value="1"/>
</dbReference>
<evidence type="ECO:0000256" key="6">
    <source>
        <dbReference type="ARBA" id="ARBA00022679"/>
    </source>
</evidence>
<evidence type="ECO:0000256" key="7">
    <source>
        <dbReference type="ARBA" id="ARBA00022741"/>
    </source>
</evidence>
<dbReference type="AlphaFoldDB" id="A0A2P7B204"/>
<feature type="domain" description="Histidine kinase" evidence="14">
    <location>
        <begin position="431"/>
        <end position="651"/>
    </location>
</feature>
<dbReference type="SUPFAM" id="SSF55785">
    <property type="entry name" value="PYP-like sensor domain (PAS domain)"/>
    <property type="match status" value="1"/>
</dbReference>
<evidence type="ECO:0000259" key="14">
    <source>
        <dbReference type="PROSITE" id="PS50109"/>
    </source>
</evidence>
<name>A0A2P7B204_9HYPH</name>
<evidence type="ECO:0000313" key="17">
    <source>
        <dbReference type="Proteomes" id="UP000241158"/>
    </source>
</evidence>
<dbReference type="PANTHER" id="PTHR43047:SF72">
    <property type="entry name" value="OSMOSENSING HISTIDINE PROTEIN KINASE SLN1"/>
    <property type="match status" value="1"/>
</dbReference>
<dbReference type="CDD" id="cd00082">
    <property type="entry name" value="HisKA"/>
    <property type="match status" value="1"/>
</dbReference>
<evidence type="ECO:0000256" key="4">
    <source>
        <dbReference type="ARBA" id="ARBA00022475"/>
    </source>
</evidence>
<dbReference type="GO" id="GO:0005886">
    <property type="term" value="C:plasma membrane"/>
    <property type="evidence" value="ECO:0007669"/>
    <property type="project" value="UniProtKB-SubCell"/>
</dbReference>
<gene>
    <name evidence="16" type="ORF">CU100_07490</name>
</gene>
<dbReference type="CDD" id="cd16922">
    <property type="entry name" value="HATPase_EvgS-ArcB-TorS-like"/>
    <property type="match status" value="1"/>
</dbReference>
<dbReference type="InterPro" id="IPR036890">
    <property type="entry name" value="HATPase_C_sf"/>
</dbReference>
<dbReference type="SUPFAM" id="SSF55874">
    <property type="entry name" value="ATPase domain of HSP90 chaperone/DNA topoisomerase II/histidine kinase"/>
    <property type="match status" value="1"/>
</dbReference>
<feature type="domain" description="PAS" evidence="15">
    <location>
        <begin position="282"/>
        <end position="352"/>
    </location>
</feature>
<dbReference type="Proteomes" id="UP000241158">
    <property type="component" value="Unassembled WGS sequence"/>
</dbReference>
<feature type="transmembrane region" description="Helical" evidence="13">
    <location>
        <begin position="176"/>
        <end position="194"/>
    </location>
</feature>
<evidence type="ECO:0000256" key="8">
    <source>
        <dbReference type="ARBA" id="ARBA00022777"/>
    </source>
</evidence>
<dbReference type="InterPro" id="IPR000014">
    <property type="entry name" value="PAS"/>
</dbReference>
<dbReference type="InterPro" id="IPR003594">
    <property type="entry name" value="HATPase_dom"/>
</dbReference>
<keyword evidence="6" id="KW-0808">Transferase</keyword>
<dbReference type="Gene3D" id="3.30.565.10">
    <property type="entry name" value="Histidine kinase-like ATPase, C-terminal domain"/>
    <property type="match status" value="1"/>
</dbReference>
<keyword evidence="8 16" id="KW-0418">Kinase</keyword>
<dbReference type="GO" id="GO:0006355">
    <property type="term" value="P:regulation of DNA-templated transcription"/>
    <property type="evidence" value="ECO:0007669"/>
    <property type="project" value="InterPro"/>
</dbReference>
<evidence type="ECO:0000256" key="10">
    <source>
        <dbReference type="ARBA" id="ARBA00023012"/>
    </source>
</evidence>
<feature type="region of interest" description="Disordered" evidence="12">
    <location>
        <begin position="1"/>
        <end position="33"/>
    </location>
</feature>
<dbReference type="Pfam" id="PF00512">
    <property type="entry name" value="HisKA"/>
    <property type="match status" value="1"/>
</dbReference>
<keyword evidence="11 13" id="KW-0472">Membrane</keyword>
<dbReference type="GO" id="GO:0005524">
    <property type="term" value="F:ATP binding"/>
    <property type="evidence" value="ECO:0007669"/>
    <property type="project" value="UniProtKB-KW"/>
</dbReference>
<dbReference type="PROSITE" id="PS50112">
    <property type="entry name" value="PAS"/>
    <property type="match status" value="1"/>
</dbReference>
<dbReference type="CDD" id="cd00130">
    <property type="entry name" value="PAS"/>
    <property type="match status" value="1"/>
</dbReference>
<comment type="catalytic activity">
    <reaction evidence="1">
        <text>ATP + protein L-histidine = ADP + protein N-phospho-L-histidine.</text>
        <dbReference type="EC" id="2.7.13.3"/>
    </reaction>
</comment>
<accession>A0A2P7B204</accession>
<evidence type="ECO:0000256" key="2">
    <source>
        <dbReference type="ARBA" id="ARBA00004236"/>
    </source>
</evidence>
<dbReference type="SMART" id="SM00388">
    <property type="entry name" value="HisKA"/>
    <property type="match status" value="1"/>
</dbReference>
<evidence type="ECO:0000256" key="3">
    <source>
        <dbReference type="ARBA" id="ARBA00012438"/>
    </source>
</evidence>
<feature type="transmembrane region" description="Helical" evidence="13">
    <location>
        <begin position="148"/>
        <end position="169"/>
    </location>
</feature>
<dbReference type="InterPro" id="IPR003661">
    <property type="entry name" value="HisK_dim/P_dom"/>
</dbReference>
<keyword evidence="10" id="KW-0902">Two-component regulatory system</keyword>
<dbReference type="InterPro" id="IPR035965">
    <property type="entry name" value="PAS-like_dom_sf"/>
</dbReference>
<feature type="transmembrane region" description="Helical" evidence="13">
    <location>
        <begin position="121"/>
        <end position="142"/>
    </location>
</feature>
<dbReference type="PROSITE" id="PS50109">
    <property type="entry name" value="HIS_KIN"/>
    <property type="match status" value="1"/>
</dbReference>
<keyword evidence="5" id="KW-0597">Phosphoprotein</keyword>